<protein>
    <submittedName>
        <fullName evidence="1">Uncharacterized protein</fullName>
    </submittedName>
</protein>
<evidence type="ECO:0000313" key="2">
    <source>
        <dbReference type="Proteomes" id="UP000292424"/>
    </source>
</evidence>
<gene>
    <name evidence="1" type="ORF">E0W69_006925</name>
</gene>
<dbReference type="AlphaFoldDB" id="A0A5P2GA35"/>
<dbReference type="EMBL" id="CP044016">
    <property type="protein sequence ID" value="QES88401.1"/>
    <property type="molecule type" value="Genomic_DNA"/>
</dbReference>
<reference evidence="1 2" key="1">
    <citation type="submission" date="2019-09" db="EMBL/GenBank/DDBJ databases">
        <title>Complete genome sequence of Arachidicoccus sp. B3-10 isolated from apple orchard soil.</title>
        <authorList>
            <person name="Kim H.S."/>
            <person name="Han K.-I."/>
            <person name="Suh M.K."/>
            <person name="Lee K.C."/>
            <person name="Eom M.K."/>
            <person name="Kim J.-S."/>
            <person name="Kang S.W."/>
            <person name="Sin Y."/>
            <person name="Lee J.-S."/>
        </authorList>
    </citation>
    <scope>NUCLEOTIDE SEQUENCE [LARGE SCALE GENOMIC DNA]</scope>
    <source>
        <strain evidence="1 2">B3-10</strain>
    </source>
</reference>
<dbReference type="KEGG" id="arac:E0W69_006925"/>
<evidence type="ECO:0000313" key="1">
    <source>
        <dbReference type="EMBL" id="QES88401.1"/>
    </source>
</evidence>
<accession>A0A5P2GA35</accession>
<name>A0A5P2GA35_9BACT</name>
<dbReference type="Proteomes" id="UP000292424">
    <property type="component" value="Chromosome"/>
</dbReference>
<sequence length="102" mass="11668">MIIIITKKDLGDKNINIIKEDSINIKIPIPNLENDETFFLDGVFCKKINDTKEEKRTGILNVEYKRSLILKILNGSSLEDIKLIIDSTMGSINDKLFFHSID</sequence>
<dbReference type="RefSeq" id="WP_131329289.1">
    <property type="nucleotide sequence ID" value="NZ_CP044016.1"/>
</dbReference>
<organism evidence="1 2">
    <name type="scientific">Rhizosphaericola mali</name>
    <dbReference type="NCBI Taxonomy" id="2545455"/>
    <lineage>
        <taxon>Bacteria</taxon>
        <taxon>Pseudomonadati</taxon>
        <taxon>Bacteroidota</taxon>
        <taxon>Chitinophagia</taxon>
        <taxon>Chitinophagales</taxon>
        <taxon>Chitinophagaceae</taxon>
        <taxon>Rhizosphaericola</taxon>
    </lineage>
</organism>
<keyword evidence="2" id="KW-1185">Reference proteome</keyword>
<proteinExistence type="predicted"/>